<evidence type="ECO:0000313" key="1">
    <source>
        <dbReference type="EMBL" id="KAF2463986.1"/>
    </source>
</evidence>
<dbReference type="Proteomes" id="UP000799755">
    <property type="component" value="Unassembled WGS sequence"/>
</dbReference>
<keyword evidence="2" id="KW-1185">Reference proteome</keyword>
<gene>
    <name evidence="1" type="ORF">BDR25DRAFT_104651</name>
</gene>
<protein>
    <submittedName>
        <fullName evidence="1">Short-chain dehydrogenase/reductase</fullName>
    </submittedName>
</protein>
<evidence type="ECO:0000313" key="2">
    <source>
        <dbReference type="Proteomes" id="UP000799755"/>
    </source>
</evidence>
<proteinExistence type="predicted"/>
<reference evidence="1" key="1">
    <citation type="journal article" date="2020" name="Stud. Mycol.">
        <title>101 Dothideomycetes genomes: a test case for predicting lifestyles and emergence of pathogens.</title>
        <authorList>
            <person name="Haridas S."/>
            <person name="Albert R."/>
            <person name="Binder M."/>
            <person name="Bloem J."/>
            <person name="Labutti K."/>
            <person name="Salamov A."/>
            <person name="Andreopoulos B."/>
            <person name="Baker S."/>
            <person name="Barry K."/>
            <person name="Bills G."/>
            <person name="Bluhm B."/>
            <person name="Cannon C."/>
            <person name="Castanera R."/>
            <person name="Culley D."/>
            <person name="Daum C."/>
            <person name="Ezra D."/>
            <person name="Gonzalez J."/>
            <person name="Henrissat B."/>
            <person name="Kuo A."/>
            <person name="Liang C."/>
            <person name="Lipzen A."/>
            <person name="Lutzoni F."/>
            <person name="Magnuson J."/>
            <person name="Mondo S."/>
            <person name="Nolan M."/>
            <person name="Ohm R."/>
            <person name="Pangilinan J."/>
            <person name="Park H.-J."/>
            <person name="Ramirez L."/>
            <person name="Alfaro M."/>
            <person name="Sun H."/>
            <person name="Tritt A."/>
            <person name="Yoshinaga Y."/>
            <person name="Zwiers L.-H."/>
            <person name="Turgeon B."/>
            <person name="Goodwin S."/>
            <person name="Spatafora J."/>
            <person name="Crous P."/>
            <person name="Grigoriev I."/>
        </authorList>
    </citation>
    <scope>NUCLEOTIDE SEQUENCE</scope>
    <source>
        <strain evidence="1">ATCC 200398</strain>
    </source>
</reference>
<name>A0ACB6QCV8_9PLEO</name>
<comment type="caution">
    <text evidence="1">The sequence shown here is derived from an EMBL/GenBank/DDBJ whole genome shotgun (WGS) entry which is preliminary data.</text>
</comment>
<accession>A0ACB6QCV8</accession>
<dbReference type="EMBL" id="MU003542">
    <property type="protein sequence ID" value="KAF2463986.1"/>
    <property type="molecule type" value="Genomic_DNA"/>
</dbReference>
<organism evidence="1 2">
    <name type="scientific">Lindgomyces ingoldianus</name>
    <dbReference type="NCBI Taxonomy" id="673940"/>
    <lineage>
        <taxon>Eukaryota</taxon>
        <taxon>Fungi</taxon>
        <taxon>Dikarya</taxon>
        <taxon>Ascomycota</taxon>
        <taxon>Pezizomycotina</taxon>
        <taxon>Dothideomycetes</taxon>
        <taxon>Pleosporomycetidae</taxon>
        <taxon>Pleosporales</taxon>
        <taxon>Lindgomycetaceae</taxon>
        <taxon>Lindgomyces</taxon>
    </lineage>
</organism>
<sequence>MTTSIDAADLFSVNGLVAVVTGGGTGIGLMLAKALESNGATVYIIGRREEVLKKAAEEAKHGNIIPLQGDVTSREDLDRIVSIIALKTGFVNVVIANSGIIGPTPKGLSPNPNISEFRSFLWNWKEEEFTQTYAVNDTAVFYTVVAFLELLDAGNKRGNVSQKSQVIATSSIGGFNRIPITGYAYGSSKAAVNHMMKQFASNLVPFDIRSNVIAPGLYPSEMTKVAFAEQQKNEIPKDFIPAQRAGTIEDMAGAILFLVSKAGAYINGNVLITDGGRLGILPATY</sequence>